<proteinExistence type="predicted"/>
<keyword evidence="1" id="KW-1133">Transmembrane helix</keyword>
<feature type="transmembrane region" description="Helical" evidence="1">
    <location>
        <begin position="20"/>
        <end position="42"/>
    </location>
</feature>
<gene>
    <name evidence="2" type="ORF">EV644_13268</name>
</gene>
<keyword evidence="3" id="KW-1185">Reference proteome</keyword>
<accession>A0ABY2B7Y0</accession>
<dbReference type="EMBL" id="SLWM01000032">
    <property type="protein sequence ID" value="TCO11337.1"/>
    <property type="molecule type" value="Genomic_DNA"/>
</dbReference>
<sequence>MMMPTRSLLDSLGGWANLFQGLGSAAVGGVVAALTAIFVVWLTHNGDRRLATDLDARASARALVASVGQIAGEVEQAIHRVTFHDRSQLESLFLRFVVEMEAHQPAIAMVDQAFWDGEINRRIKVVSDQFSRLTGRDGTPLPATVEDGQQLGDTLGTGMGELITALRKWQLSRATSGKRRRRLRKAG</sequence>
<dbReference type="Proteomes" id="UP000295818">
    <property type="component" value="Unassembled WGS sequence"/>
</dbReference>
<keyword evidence="1" id="KW-0812">Transmembrane</keyword>
<reference evidence="2 3" key="1">
    <citation type="journal article" date="2015" name="Stand. Genomic Sci.">
        <title>Genomic Encyclopedia of Bacterial and Archaeal Type Strains, Phase III: the genomes of soil and plant-associated and newly described type strains.</title>
        <authorList>
            <person name="Whitman W.B."/>
            <person name="Woyke T."/>
            <person name="Klenk H.P."/>
            <person name="Zhou Y."/>
            <person name="Lilburn T.G."/>
            <person name="Beck B.J."/>
            <person name="De Vos P."/>
            <person name="Vandamme P."/>
            <person name="Eisen J.A."/>
            <person name="Garrity G."/>
            <person name="Hugenholtz P."/>
            <person name="Kyrpides N.C."/>
        </authorList>
    </citation>
    <scope>NUCLEOTIDE SEQUENCE [LARGE SCALE GENOMIC DNA]</scope>
    <source>
        <strain evidence="2 3">VKM Ac-2538</strain>
    </source>
</reference>
<keyword evidence="1" id="KW-0472">Membrane</keyword>
<evidence type="ECO:0000313" key="3">
    <source>
        <dbReference type="Proteomes" id="UP000295818"/>
    </source>
</evidence>
<protein>
    <submittedName>
        <fullName evidence="2">Uncharacterized protein</fullName>
    </submittedName>
</protein>
<comment type="caution">
    <text evidence="2">The sequence shown here is derived from an EMBL/GenBank/DDBJ whole genome shotgun (WGS) entry which is preliminary data.</text>
</comment>
<name>A0ABY2B7Y0_9ACTN</name>
<dbReference type="RefSeq" id="WP_132196423.1">
    <property type="nucleotide sequence ID" value="NZ_SLWM01000032.1"/>
</dbReference>
<evidence type="ECO:0000256" key="1">
    <source>
        <dbReference type="SAM" id="Phobius"/>
    </source>
</evidence>
<evidence type="ECO:0000313" key="2">
    <source>
        <dbReference type="EMBL" id="TCO11337.1"/>
    </source>
</evidence>
<organism evidence="2 3">
    <name type="scientific">Kribbella orskensis</name>
    <dbReference type="NCBI Taxonomy" id="2512216"/>
    <lineage>
        <taxon>Bacteria</taxon>
        <taxon>Bacillati</taxon>
        <taxon>Actinomycetota</taxon>
        <taxon>Actinomycetes</taxon>
        <taxon>Propionibacteriales</taxon>
        <taxon>Kribbellaceae</taxon>
        <taxon>Kribbella</taxon>
    </lineage>
</organism>